<dbReference type="Pfam" id="PF03717">
    <property type="entry name" value="PBP_dimer"/>
    <property type="match status" value="1"/>
</dbReference>
<dbReference type="Pfam" id="PF00905">
    <property type="entry name" value="Transpeptidase"/>
    <property type="match status" value="1"/>
</dbReference>
<comment type="subcellular location">
    <subcellularLocation>
        <location evidence="2">Cell membrane</location>
    </subcellularLocation>
    <subcellularLocation>
        <location evidence="1">Membrane</location>
        <topology evidence="1">Single-pass membrane protein</topology>
    </subcellularLocation>
</comment>
<evidence type="ECO:0000256" key="11">
    <source>
        <dbReference type="SAM" id="Phobius"/>
    </source>
</evidence>
<dbReference type="InterPro" id="IPR012338">
    <property type="entry name" value="Beta-lactam/transpept-like"/>
</dbReference>
<evidence type="ECO:0000256" key="6">
    <source>
        <dbReference type="ARBA" id="ARBA00022960"/>
    </source>
</evidence>
<dbReference type="PANTHER" id="PTHR30627">
    <property type="entry name" value="PEPTIDOGLYCAN D,D-TRANSPEPTIDASE"/>
    <property type="match status" value="1"/>
</dbReference>
<dbReference type="RefSeq" id="WP_227709530.1">
    <property type="nucleotide sequence ID" value="NZ_JAJEQW010000001.1"/>
</dbReference>
<dbReference type="Gene3D" id="3.90.1310.10">
    <property type="entry name" value="Penicillin-binding protein 2a (Domain 2)"/>
    <property type="match status" value="1"/>
</dbReference>
<evidence type="ECO:0000256" key="7">
    <source>
        <dbReference type="ARBA" id="ARBA00022984"/>
    </source>
</evidence>
<evidence type="ECO:0000313" key="15">
    <source>
        <dbReference type="Proteomes" id="UP001198893"/>
    </source>
</evidence>
<dbReference type="GO" id="GO:0008360">
    <property type="term" value="P:regulation of cell shape"/>
    <property type="evidence" value="ECO:0007669"/>
    <property type="project" value="UniProtKB-KW"/>
</dbReference>
<dbReference type="GO" id="GO:0071555">
    <property type="term" value="P:cell wall organization"/>
    <property type="evidence" value="ECO:0007669"/>
    <property type="project" value="UniProtKB-KW"/>
</dbReference>
<keyword evidence="5 11" id="KW-0812">Transmembrane</keyword>
<keyword evidence="4" id="KW-1003">Cell membrane</keyword>
<accession>A0AAW4W8G7</accession>
<proteinExistence type="inferred from homology"/>
<dbReference type="SUPFAM" id="SSF56519">
    <property type="entry name" value="Penicillin binding protein dimerisation domain"/>
    <property type="match status" value="1"/>
</dbReference>
<comment type="similarity">
    <text evidence="3">Belongs to the transpeptidase family.</text>
</comment>
<keyword evidence="7" id="KW-0573">Peptidoglycan synthesis</keyword>
<evidence type="ECO:0000256" key="8">
    <source>
        <dbReference type="ARBA" id="ARBA00022989"/>
    </source>
</evidence>
<evidence type="ECO:0000256" key="3">
    <source>
        <dbReference type="ARBA" id="ARBA00007171"/>
    </source>
</evidence>
<evidence type="ECO:0000256" key="4">
    <source>
        <dbReference type="ARBA" id="ARBA00022475"/>
    </source>
</evidence>
<evidence type="ECO:0000313" key="14">
    <source>
        <dbReference type="EMBL" id="MCC2241086.1"/>
    </source>
</evidence>
<feature type="domain" description="Penicillin-binding protein transpeptidase" evidence="12">
    <location>
        <begin position="609"/>
        <end position="918"/>
    </location>
</feature>
<dbReference type="GO" id="GO:0071972">
    <property type="term" value="F:peptidoglycan L,D-transpeptidase activity"/>
    <property type="evidence" value="ECO:0007669"/>
    <property type="project" value="TreeGrafter"/>
</dbReference>
<protein>
    <submittedName>
        <fullName evidence="14">Peptidoglycan glycosyltransferase</fullName>
    </submittedName>
</protein>
<dbReference type="InterPro" id="IPR050515">
    <property type="entry name" value="Beta-lactam/transpept"/>
</dbReference>
<dbReference type="InterPro" id="IPR005311">
    <property type="entry name" value="PBP_dimer"/>
</dbReference>
<keyword evidence="10" id="KW-0961">Cell wall biogenesis/degradation</keyword>
<gene>
    <name evidence="14" type="ORF">LKD47_02050</name>
</gene>
<dbReference type="Gene3D" id="1.10.10.1230">
    <property type="entry name" value="Penicillin-binding protein, N-terminal non-catalytic domain, head sub-domain"/>
    <property type="match status" value="1"/>
</dbReference>
<keyword evidence="8 11" id="KW-1133">Transmembrane helix</keyword>
<name>A0AAW4W8G7_9FIRM</name>
<dbReference type="GO" id="GO:0009252">
    <property type="term" value="P:peptidoglycan biosynthetic process"/>
    <property type="evidence" value="ECO:0007669"/>
    <property type="project" value="UniProtKB-KW"/>
</dbReference>
<evidence type="ECO:0000256" key="5">
    <source>
        <dbReference type="ARBA" id="ARBA00022692"/>
    </source>
</evidence>
<comment type="caution">
    <text evidence="14">The sequence shown here is derived from an EMBL/GenBank/DDBJ whole genome shotgun (WGS) entry which is preliminary data.</text>
</comment>
<evidence type="ECO:0000256" key="9">
    <source>
        <dbReference type="ARBA" id="ARBA00023136"/>
    </source>
</evidence>
<dbReference type="Gene3D" id="3.40.710.10">
    <property type="entry name" value="DD-peptidase/beta-lactamase superfamily"/>
    <property type="match status" value="1"/>
</dbReference>
<dbReference type="InterPro" id="IPR001460">
    <property type="entry name" value="PCN-bd_Tpept"/>
</dbReference>
<keyword evidence="9 11" id="KW-0472">Membrane</keyword>
<sequence>MFDTLKEILHKVAKSRIFVLCVVMILLSSTLIGRLFYLQIIKGEEYQDNYSLKIQKPRILNGSRGNIYDRNGNLLAYNELANSVTIEDNGSYDKTSEKNEALNTELYNIIKELDKNGDVIENDFEIGLDDDGNYYYTVEGTTLKRFLADTYGHSSADDLAYNKKLKYNEAEATPKQVMDYLCRSSKQNGYDLSEDDYAREDLYRIVVLRCAIAENSYQKYISTTIAQNVSDETVAYITENMNALQGVDISEDTIRKYVDSEYFSHIIGYTGKISQEEYDELSADNDEYSLNDVIGKSGIEQVMDETLQGKKGSETVYVDSLGKVMETTERIEPQAGNDVYLSIDKDLQEAVYNLLEQEIAGILYSKIVNIKEYNTAAGTASDILIPIDDVYFALINNNVLDLNHFSTEDASDVEKQIFSAFGSKQQTVLAQVESSLSSSAATPVDELPEEMQDYMTYIPKMLVNNKILLTDSIDKSDETYKNYAGNKISVNEYLNYAISQKWIDITKFSVDEKYSDSSEIYDALVSYIVEELASDKGFSKIMYKYMIHNDLINGTQLCLALFDQKVLNYDDTAVSGLQSGSISAFNFIKEKVKNLEITPAQLALDPCSGSCVITDVKTGELLACVTYPGYDTNRLANTVDSNYYNLLYQDLSNPFYNNATQQTTAPGSTFKMVTATAGLTEGIISPGTTILDKGQFEEVANGPKCWIYPSSHGSINVSEALRDSCNYFFYKVGYDLSMVNGTYNEDHGVEMINKYSSMYGLDSKTGIEIAESKPKQTTEFPITSAIGQSNNSFTTVQLSRYVTAVANSGTVYDYTLLKQVTDSDGNVLENYEPTVKNTMDNISESTWDAIHSGMKMVVETHEQFDGLTVDSAGKTGTAQQVPTRPNHALYVGYAPYNNPEISIATRIAYGYTSANTAELAASVYKYYFHLEDTSTLLDGQAEDVGAAANAFND</sequence>
<dbReference type="SUPFAM" id="SSF56601">
    <property type="entry name" value="beta-lactamase/transpeptidase-like"/>
    <property type="match status" value="1"/>
</dbReference>
<dbReference type="Proteomes" id="UP001198893">
    <property type="component" value="Unassembled WGS sequence"/>
</dbReference>
<dbReference type="AlphaFoldDB" id="A0AAW4W8G7"/>
<dbReference type="EMBL" id="JAJEQW010000001">
    <property type="protein sequence ID" value="MCC2241086.1"/>
    <property type="molecule type" value="Genomic_DNA"/>
</dbReference>
<dbReference type="PANTHER" id="PTHR30627:SF2">
    <property type="entry name" value="PEPTIDOGLYCAN D,D-TRANSPEPTIDASE MRDA"/>
    <property type="match status" value="1"/>
</dbReference>
<dbReference type="GO" id="GO:0008658">
    <property type="term" value="F:penicillin binding"/>
    <property type="evidence" value="ECO:0007669"/>
    <property type="project" value="InterPro"/>
</dbReference>
<dbReference type="GO" id="GO:0005886">
    <property type="term" value="C:plasma membrane"/>
    <property type="evidence" value="ECO:0007669"/>
    <property type="project" value="UniProtKB-SubCell"/>
</dbReference>
<keyword evidence="6" id="KW-0133">Cell shape</keyword>
<reference evidence="14" key="1">
    <citation type="submission" date="2021-10" db="EMBL/GenBank/DDBJ databases">
        <title>Anaerobic single-cell dispensing facilitates the cultivation of human gut bacteria.</title>
        <authorList>
            <person name="Afrizal A."/>
        </authorList>
    </citation>
    <scope>NUCLEOTIDE SEQUENCE</scope>
    <source>
        <strain evidence="14">CLA-AA-H204</strain>
    </source>
</reference>
<evidence type="ECO:0000259" key="12">
    <source>
        <dbReference type="Pfam" id="PF00905"/>
    </source>
</evidence>
<organism evidence="14 15">
    <name type="scientific">Roseburia amylophila</name>
    <dbReference type="NCBI Taxonomy" id="2981794"/>
    <lineage>
        <taxon>Bacteria</taxon>
        <taxon>Bacillati</taxon>
        <taxon>Bacillota</taxon>
        <taxon>Clostridia</taxon>
        <taxon>Lachnospirales</taxon>
        <taxon>Lachnospiraceae</taxon>
        <taxon>Roseburia</taxon>
    </lineage>
</organism>
<dbReference type="InterPro" id="IPR036138">
    <property type="entry name" value="PBP_dimer_sf"/>
</dbReference>
<evidence type="ECO:0000256" key="2">
    <source>
        <dbReference type="ARBA" id="ARBA00004236"/>
    </source>
</evidence>
<feature type="transmembrane region" description="Helical" evidence="11">
    <location>
        <begin position="17"/>
        <end position="37"/>
    </location>
</feature>
<feature type="domain" description="Penicillin-binding protein dimerisation" evidence="13">
    <location>
        <begin position="61"/>
        <end position="328"/>
    </location>
</feature>
<evidence type="ECO:0000256" key="10">
    <source>
        <dbReference type="ARBA" id="ARBA00023316"/>
    </source>
</evidence>
<evidence type="ECO:0000256" key="1">
    <source>
        <dbReference type="ARBA" id="ARBA00004167"/>
    </source>
</evidence>
<evidence type="ECO:0000259" key="13">
    <source>
        <dbReference type="Pfam" id="PF03717"/>
    </source>
</evidence>